<proteinExistence type="predicted"/>
<evidence type="ECO:0000313" key="1">
    <source>
        <dbReference type="EMBL" id="JAD40768.1"/>
    </source>
</evidence>
<reference evidence="1" key="2">
    <citation type="journal article" date="2015" name="Data Brief">
        <title>Shoot transcriptome of the giant reed, Arundo donax.</title>
        <authorList>
            <person name="Barrero R.A."/>
            <person name="Guerrero F.D."/>
            <person name="Moolhuijzen P."/>
            <person name="Goolsby J.A."/>
            <person name="Tidwell J."/>
            <person name="Bellgard S.E."/>
            <person name="Bellgard M.I."/>
        </authorList>
    </citation>
    <scope>NUCLEOTIDE SEQUENCE</scope>
    <source>
        <tissue evidence="1">Shoot tissue taken approximately 20 cm above the soil surface</tissue>
    </source>
</reference>
<name>A0A0A8ZSV9_ARUDO</name>
<organism evidence="1">
    <name type="scientific">Arundo donax</name>
    <name type="common">Giant reed</name>
    <name type="synonym">Donax arundinaceus</name>
    <dbReference type="NCBI Taxonomy" id="35708"/>
    <lineage>
        <taxon>Eukaryota</taxon>
        <taxon>Viridiplantae</taxon>
        <taxon>Streptophyta</taxon>
        <taxon>Embryophyta</taxon>
        <taxon>Tracheophyta</taxon>
        <taxon>Spermatophyta</taxon>
        <taxon>Magnoliopsida</taxon>
        <taxon>Liliopsida</taxon>
        <taxon>Poales</taxon>
        <taxon>Poaceae</taxon>
        <taxon>PACMAD clade</taxon>
        <taxon>Arundinoideae</taxon>
        <taxon>Arundineae</taxon>
        <taxon>Arundo</taxon>
    </lineage>
</organism>
<reference evidence="1" key="1">
    <citation type="submission" date="2014-09" db="EMBL/GenBank/DDBJ databases">
        <authorList>
            <person name="Magalhaes I.L.F."/>
            <person name="Oliveira U."/>
            <person name="Santos F.R."/>
            <person name="Vidigal T.H.D.A."/>
            <person name="Brescovit A.D."/>
            <person name="Santos A.J."/>
        </authorList>
    </citation>
    <scope>NUCLEOTIDE SEQUENCE</scope>
    <source>
        <tissue evidence="1">Shoot tissue taken approximately 20 cm above the soil surface</tissue>
    </source>
</reference>
<sequence>MCNRSLKTLRTIMHRSI</sequence>
<dbReference type="EMBL" id="GBRH01257127">
    <property type="protein sequence ID" value="JAD40768.1"/>
    <property type="molecule type" value="Transcribed_RNA"/>
</dbReference>
<protein>
    <submittedName>
        <fullName evidence="1">Uncharacterized protein</fullName>
    </submittedName>
</protein>
<accession>A0A0A8ZSV9</accession>
<dbReference type="AlphaFoldDB" id="A0A0A8ZSV9"/>